<evidence type="ECO:0000256" key="1">
    <source>
        <dbReference type="ARBA" id="ARBA00004323"/>
    </source>
</evidence>
<dbReference type="Proteomes" id="UP000653305">
    <property type="component" value="Unassembled WGS sequence"/>
</dbReference>
<evidence type="ECO:0000256" key="3">
    <source>
        <dbReference type="ARBA" id="ARBA00022679"/>
    </source>
</evidence>
<keyword evidence="5" id="KW-0472">Membrane</keyword>
<dbReference type="Pfam" id="PF04577">
    <property type="entry name" value="Glyco_transf_61"/>
    <property type="match status" value="1"/>
</dbReference>
<accession>A0A830C203</accession>
<organism evidence="7 8">
    <name type="scientific">Phtheirospermum japonicum</name>
    <dbReference type="NCBI Taxonomy" id="374723"/>
    <lineage>
        <taxon>Eukaryota</taxon>
        <taxon>Viridiplantae</taxon>
        <taxon>Streptophyta</taxon>
        <taxon>Embryophyta</taxon>
        <taxon>Tracheophyta</taxon>
        <taxon>Spermatophyta</taxon>
        <taxon>Magnoliopsida</taxon>
        <taxon>eudicotyledons</taxon>
        <taxon>Gunneridae</taxon>
        <taxon>Pentapetalae</taxon>
        <taxon>asterids</taxon>
        <taxon>lamiids</taxon>
        <taxon>Lamiales</taxon>
        <taxon>Orobanchaceae</taxon>
        <taxon>Orobanchaceae incertae sedis</taxon>
        <taxon>Phtheirospermum</taxon>
    </lineage>
</organism>
<keyword evidence="5" id="KW-0812">Transmembrane</keyword>
<dbReference type="GO" id="GO:0000139">
    <property type="term" value="C:Golgi membrane"/>
    <property type="evidence" value="ECO:0007669"/>
    <property type="project" value="UniProtKB-SubCell"/>
</dbReference>
<sequence length="525" mass="60373">MVKYQRKNLYCQWKKSKDNLVGEDEESAIDPFGLICKNSVFSRKLAKPKFFYFFFLSLACCCFVLAPLLYSFGINRDWLGSEADANGFLCSSVPNGTICCDRTSTRTDTCVMKGDVRTRPATSSIFVYDNSKSDGPDDPIRHEKIRPYTRKWETTVMDTIDELDLIQKRKPDDTHHTCDVRHDVPAVFFSTGGYTGNLYHEFNDGILPLYITSQHFNKRVVFVILEYHNWWITKYGDILSQLSDFPAIDFTGDKRAHCFPEAIVGLRIHDELMIDNSKLDGNKTIGDFHDLLNRAYLPRISGLIEEEERENSTITKIEKARDLTKPKLVIVSRNGSRAITNEGLLVRLAEDIGFEVEVLRPERTTELAKSYRVLNSSDVMVGVHGAAMTHFLFMKPSSVFIQIVPLGTEWAAETYYGEPARKFGLRYIGYQIRPKESSLYDDYDKNDPILVDPNSVNSKGWEFTKRVYLDRQTVRLDLQRFQKRLLRAYYYTLARKNGRRLGRFESHSHICQGISSLTIATESDM</sequence>
<dbReference type="InterPro" id="IPR049625">
    <property type="entry name" value="Glyco_transf_61_cat"/>
</dbReference>
<dbReference type="PANTHER" id="PTHR20961:SF124">
    <property type="entry name" value="GLYCOSYLTRANSFERASE"/>
    <property type="match status" value="1"/>
</dbReference>
<dbReference type="PANTHER" id="PTHR20961">
    <property type="entry name" value="GLYCOSYLTRANSFERASE"/>
    <property type="match status" value="1"/>
</dbReference>
<gene>
    <name evidence="7" type="ORF">PHJA_001364300</name>
</gene>
<keyword evidence="4" id="KW-0325">Glycoprotein</keyword>
<feature type="transmembrane region" description="Helical" evidence="5">
    <location>
        <begin position="50"/>
        <end position="70"/>
    </location>
</feature>
<reference evidence="7" key="1">
    <citation type="submission" date="2020-07" db="EMBL/GenBank/DDBJ databases">
        <title>Ethylene signaling mediates host invasion by parasitic plants.</title>
        <authorList>
            <person name="Yoshida S."/>
        </authorList>
    </citation>
    <scope>NUCLEOTIDE SEQUENCE</scope>
    <source>
        <strain evidence="7">Okayama</strain>
    </source>
</reference>
<evidence type="ECO:0000313" key="8">
    <source>
        <dbReference type="Proteomes" id="UP000653305"/>
    </source>
</evidence>
<feature type="domain" description="Glycosyltransferase 61 catalytic" evidence="6">
    <location>
        <begin position="318"/>
        <end position="401"/>
    </location>
</feature>
<evidence type="ECO:0000313" key="7">
    <source>
        <dbReference type="EMBL" id="GFP92202.1"/>
    </source>
</evidence>
<dbReference type="OrthoDB" id="529273at2759"/>
<comment type="caution">
    <text evidence="7">The sequence shown here is derived from an EMBL/GenBank/DDBJ whole genome shotgun (WGS) entry which is preliminary data.</text>
</comment>
<evidence type="ECO:0000256" key="5">
    <source>
        <dbReference type="SAM" id="Phobius"/>
    </source>
</evidence>
<keyword evidence="8" id="KW-1185">Reference proteome</keyword>
<keyword evidence="3 7" id="KW-0808">Transferase</keyword>
<evidence type="ECO:0000259" key="6">
    <source>
        <dbReference type="Pfam" id="PF04577"/>
    </source>
</evidence>
<evidence type="ECO:0000256" key="2">
    <source>
        <dbReference type="ARBA" id="ARBA00022676"/>
    </source>
</evidence>
<proteinExistence type="predicted"/>
<protein>
    <submittedName>
        <fullName evidence="7">Egf domain-specific o-linked n-acetylglucosamine transferase</fullName>
    </submittedName>
</protein>
<name>A0A830C203_9LAMI</name>
<comment type="subcellular location">
    <subcellularLocation>
        <location evidence="1">Golgi apparatus membrane</location>
        <topology evidence="1">Single-pass type II membrane protein</topology>
    </subcellularLocation>
</comment>
<dbReference type="InterPro" id="IPR007657">
    <property type="entry name" value="Glycosyltransferase_61"/>
</dbReference>
<dbReference type="AlphaFoldDB" id="A0A830C203"/>
<dbReference type="EMBL" id="BMAC01000272">
    <property type="protein sequence ID" value="GFP92202.1"/>
    <property type="molecule type" value="Genomic_DNA"/>
</dbReference>
<dbReference type="GO" id="GO:0016763">
    <property type="term" value="F:pentosyltransferase activity"/>
    <property type="evidence" value="ECO:0007669"/>
    <property type="project" value="UniProtKB-ARBA"/>
</dbReference>
<keyword evidence="2" id="KW-0328">Glycosyltransferase</keyword>
<keyword evidence="5" id="KW-1133">Transmembrane helix</keyword>
<evidence type="ECO:0000256" key="4">
    <source>
        <dbReference type="ARBA" id="ARBA00023180"/>
    </source>
</evidence>